<dbReference type="InterPro" id="IPR051370">
    <property type="entry name" value="PPIase_Pin1"/>
</dbReference>
<evidence type="ECO:0000256" key="1">
    <source>
        <dbReference type="ARBA" id="ARBA00000971"/>
    </source>
</evidence>
<evidence type="ECO:0000256" key="5">
    <source>
        <dbReference type="PROSITE-ProRule" id="PRU00278"/>
    </source>
</evidence>
<keyword evidence="3 5" id="KW-0697">Rotamase</keyword>
<feature type="compositionally biased region" description="Low complexity" evidence="6">
    <location>
        <begin position="560"/>
        <end position="573"/>
    </location>
</feature>
<comment type="caution">
    <text evidence="9">The sequence shown here is derived from an EMBL/GenBank/DDBJ whole genome shotgun (WGS) entry which is preliminary data.</text>
</comment>
<organism evidence="9 10">
    <name type="scientific">Durusdinium trenchii</name>
    <dbReference type="NCBI Taxonomy" id="1381693"/>
    <lineage>
        <taxon>Eukaryota</taxon>
        <taxon>Sar</taxon>
        <taxon>Alveolata</taxon>
        <taxon>Dinophyceae</taxon>
        <taxon>Suessiales</taxon>
        <taxon>Symbiodiniaceae</taxon>
        <taxon>Durusdinium</taxon>
    </lineage>
</organism>
<dbReference type="InterPro" id="IPR000297">
    <property type="entry name" value="PPIase_PpiC"/>
</dbReference>
<sequence>MCEVKENAKTRHTFESFLFVFPKHFVWTRCRCGTLATWLKELMECVALGSKNSWKGVNEATLTGLTCMDKDVKAPPTLADVDDEDVSTEIFLGVVKSYNDRRGFGFLACTETADQFGRDVYMPKAEATMAALLATGIDRETAFTMVMTGNTAAAACSAALAAACHGPEASKAAAAACAASSKEEGEKSSAPRLAEEDLVFFRVRKSIEGYPQAVCVQRLHKLTGSVLHPPEEGGRPGTIKSEEATAVCGRREVFFDFEAAGQLRTIPGDLVSFCIPEAESKIGQESVRPSEPFARMVCLSSTTRPQGTVLGCFTLDLPRTRSDDLPGYRPNLRLPCHAFGDKLVLAGLPSDLDETELMKFFSKQGANNAIVAHARDRSFASVTFSSIVDVARFLSRIAHAYADEKGTLIARLLSKTTSMEEIPTLPALPAPTLSTRDADAELEAGSLMVLWSPLVLAVGYTVELRPVGSNSSWSSVDVTSKKLGAVSNRFDQSCSSCVVNSLQISTAYEARISYFTNCQTISEASDPSKPCLPSQGNQDPKGKVAKSVTPSGPSASNPEGYSSLLGTSGSLPLAKPPAPPAFTPGHLPPLHPPPHPHHPSLWSSWTPEVYPPDPGYTAQTWRSPTGLVVPPPAAPELCPADEYGFSLSVRWPAVLQAAAYVVELREAGTTVSERFQRTAPEAKLGTLVELRVGGLRPGPAPGRIYCAQVRTVGNDGWESLPSPWGWSVPLPPAEEPASNLSADAAPWQSSKDPLSASIEVEKRRKVEAEKKEAEKLPERAVKKGEARVWHILKKHRDFFGKPAKSWRQKEITWSKKEAKEALKALKFKLENVAYGGGAQALQKKFENYARAESDDDISAKVGGDLGPITKKKKLFGGYEISKISFELKIGTISDIVESSEGVHLVGRFE</sequence>
<evidence type="ECO:0000259" key="7">
    <source>
        <dbReference type="PROSITE" id="PS50198"/>
    </source>
</evidence>
<dbReference type="CDD" id="cd00590">
    <property type="entry name" value="RRM_SF"/>
    <property type="match status" value="1"/>
</dbReference>
<dbReference type="PANTHER" id="PTHR10657:SF4">
    <property type="entry name" value="PEPTIDYL-PROLYL CIS-TRANS ISOMERASE-RELATED"/>
    <property type="match status" value="1"/>
</dbReference>
<feature type="compositionally biased region" description="Polar residues" evidence="6">
    <location>
        <begin position="548"/>
        <end position="559"/>
    </location>
</feature>
<dbReference type="EMBL" id="CAXAMN010005725">
    <property type="protein sequence ID" value="CAK9015139.1"/>
    <property type="molecule type" value="Genomic_DNA"/>
</dbReference>
<dbReference type="InterPro" id="IPR003961">
    <property type="entry name" value="FN3_dom"/>
</dbReference>
<protein>
    <recommendedName>
        <fullName evidence="2">peptidylprolyl isomerase</fullName>
        <ecNumber evidence="2">5.2.1.8</ecNumber>
    </recommendedName>
</protein>
<feature type="domain" description="Fibronectin type-III" evidence="8">
    <location>
        <begin position="430"/>
        <end position="536"/>
    </location>
</feature>
<comment type="catalytic activity">
    <reaction evidence="1">
        <text>[protein]-peptidylproline (omega=180) = [protein]-peptidylproline (omega=0)</text>
        <dbReference type="Rhea" id="RHEA:16237"/>
        <dbReference type="Rhea" id="RHEA-COMP:10747"/>
        <dbReference type="Rhea" id="RHEA-COMP:10748"/>
        <dbReference type="ChEBI" id="CHEBI:83833"/>
        <dbReference type="ChEBI" id="CHEBI:83834"/>
        <dbReference type="EC" id="5.2.1.8"/>
    </reaction>
</comment>
<feature type="region of interest" description="Disordered" evidence="6">
    <location>
        <begin position="735"/>
        <end position="758"/>
    </location>
</feature>
<dbReference type="Gene3D" id="2.60.40.10">
    <property type="entry name" value="Immunoglobulins"/>
    <property type="match status" value="1"/>
</dbReference>
<proteinExistence type="predicted"/>
<dbReference type="EC" id="5.2.1.8" evidence="2"/>
<dbReference type="InterPro" id="IPR013783">
    <property type="entry name" value="Ig-like_fold"/>
</dbReference>
<gene>
    <name evidence="9" type="ORF">CCMP2556_LOCUS11984</name>
</gene>
<evidence type="ECO:0000256" key="6">
    <source>
        <dbReference type="SAM" id="MobiDB-lite"/>
    </source>
</evidence>
<name>A0ABP0JL93_9DINO</name>
<dbReference type="SUPFAM" id="SSF54928">
    <property type="entry name" value="RNA-binding domain, RBD"/>
    <property type="match status" value="1"/>
</dbReference>
<evidence type="ECO:0000313" key="9">
    <source>
        <dbReference type="EMBL" id="CAK9015139.1"/>
    </source>
</evidence>
<evidence type="ECO:0000313" key="10">
    <source>
        <dbReference type="Proteomes" id="UP001642484"/>
    </source>
</evidence>
<dbReference type="SUPFAM" id="SSF49265">
    <property type="entry name" value="Fibronectin type III"/>
    <property type="match status" value="1"/>
</dbReference>
<feature type="region of interest" description="Disordered" evidence="6">
    <location>
        <begin position="525"/>
        <end position="599"/>
    </location>
</feature>
<dbReference type="Gene3D" id="2.40.50.140">
    <property type="entry name" value="Nucleic acid-binding proteins"/>
    <property type="match status" value="1"/>
</dbReference>
<dbReference type="PROSITE" id="PS50198">
    <property type="entry name" value="PPIC_PPIASE_2"/>
    <property type="match status" value="1"/>
</dbReference>
<keyword evidence="10" id="KW-1185">Reference proteome</keyword>
<dbReference type="InterPro" id="IPR046357">
    <property type="entry name" value="PPIase_dom_sf"/>
</dbReference>
<dbReference type="InterPro" id="IPR035979">
    <property type="entry name" value="RBD_domain_sf"/>
</dbReference>
<evidence type="ECO:0000256" key="4">
    <source>
        <dbReference type="ARBA" id="ARBA00023235"/>
    </source>
</evidence>
<feature type="domain" description="PpiC" evidence="7">
    <location>
        <begin position="783"/>
        <end position="909"/>
    </location>
</feature>
<reference evidence="9 10" key="1">
    <citation type="submission" date="2024-02" db="EMBL/GenBank/DDBJ databases">
        <authorList>
            <person name="Chen Y."/>
            <person name="Shah S."/>
            <person name="Dougan E. K."/>
            <person name="Thang M."/>
            <person name="Chan C."/>
        </authorList>
    </citation>
    <scope>NUCLEOTIDE SEQUENCE [LARGE SCALE GENOMIC DNA]</scope>
</reference>
<evidence type="ECO:0000256" key="3">
    <source>
        <dbReference type="ARBA" id="ARBA00023110"/>
    </source>
</evidence>
<evidence type="ECO:0000259" key="8">
    <source>
        <dbReference type="PROSITE" id="PS50853"/>
    </source>
</evidence>
<dbReference type="SUPFAM" id="SSF54534">
    <property type="entry name" value="FKBP-like"/>
    <property type="match status" value="1"/>
</dbReference>
<feature type="compositionally biased region" description="Pro residues" evidence="6">
    <location>
        <begin position="574"/>
        <end position="593"/>
    </location>
</feature>
<dbReference type="Pfam" id="PF00639">
    <property type="entry name" value="Rotamase"/>
    <property type="match status" value="1"/>
</dbReference>
<dbReference type="PANTHER" id="PTHR10657">
    <property type="entry name" value="PEPTIDYL-PROLYL CIS-TRANS ISOMERASE"/>
    <property type="match status" value="1"/>
</dbReference>
<evidence type="ECO:0000256" key="2">
    <source>
        <dbReference type="ARBA" id="ARBA00013194"/>
    </source>
</evidence>
<dbReference type="InterPro" id="IPR012340">
    <property type="entry name" value="NA-bd_OB-fold"/>
</dbReference>
<accession>A0ABP0JL93</accession>
<dbReference type="Gene3D" id="3.10.50.40">
    <property type="match status" value="1"/>
</dbReference>
<dbReference type="PROSITE" id="PS50853">
    <property type="entry name" value="FN3"/>
    <property type="match status" value="1"/>
</dbReference>
<dbReference type="Proteomes" id="UP001642484">
    <property type="component" value="Unassembled WGS sequence"/>
</dbReference>
<dbReference type="InterPro" id="IPR036116">
    <property type="entry name" value="FN3_sf"/>
</dbReference>
<keyword evidence="4 5" id="KW-0413">Isomerase</keyword>